<dbReference type="Gene3D" id="3.40.50.300">
    <property type="entry name" value="P-loop containing nucleotide triphosphate hydrolases"/>
    <property type="match status" value="1"/>
</dbReference>
<dbReference type="SMART" id="SM00382">
    <property type="entry name" value="AAA"/>
    <property type="match status" value="1"/>
</dbReference>
<organism evidence="5 6">
    <name type="scientific">Stephanodiscus triporus</name>
    <dbReference type="NCBI Taxonomy" id="2934178"/>
    <lineage>
        <taxon>Eukaryota</taxon>
        <taxon>Sar</taxon>
        <taxon>Stramenopiles</taxon>
        <taxon>Ochrophyta</taxon>
        <taxon>Bacillariophyta</taxon>
        <taxon>Coscinodiscophyceae</taxon>
        <taxon>Thalassiosirophycidae</taxon>
        <taxon>Stephanodiscales</taxon>
        <taxon>Stephanodiscaceae</taxon>
        <taxon>Stephanodiscus</taxon>
    </lineage>
</organism>
<evidence type="ECO:0000256" key="3">
    <source>
        <dbReference type="ARBA" id="ARBA00023271"/>
    </source>
</evidence>
<sequence>MWSILDLVSGRNEPSAVYPPDYSNDIALKSYAPGDNPTSLMDDMRTALSKATFTLRTWDDETASVDVEMKGHLRALADQIDSKAHEITSNAWILLEELDVYSSTPLSAVELGEPLPLNYTNSQESYEYFNLSMTVEDSGAGDSGSWLQGILHEVSIIESWEDEVEKLSLIAIAAFENLKNGTTNIKASASEEAMSVMHENADEIYRNNQLNQAEKQSEKHTKSENTINSILFNEETWKSGGFEVDEVISPDIALEIIKSIPLKTYKLRNDRKSYLDVSKEERRTRYHVGVINQDEDDTKLDPSTIFSYNIGALSKLATSLDRITSNLTSLSSFLTLQSSLREKVAILMTETESQFQSDNSFRSPSQLASEVAALETEAALTRIGRLSQAVTLSTRFNLIHSRLLSQLKSHAIKSESLERVNVIEGDSISARENHADNTGSYLDQLLIHFDAIDKIKGVWAATKRELVEINEAAKLDSHIAREEIHAESVVERENESASLYQIKLVGKFRMDEIVHVVDATFSHVAGCLRHIITPVGRQQFLFYVGSIAVLVFVVSTIKEMITLMCTRMLRFLTAPRLVREYGNLITQVKWFSQQTQAKQEIVITTNIKQRMETIVKVASAASIRRFPLRSVLIHGKPGSGKSMAAKELARSIPNIPYALMSGADVFPMGSQGPAELRRLLTWASTRRQGGIIIIDEAESALGSRAKSKSVKAGSDNSLENDGSAGYSRDCLNVLLSMTGSFGNIMLILTTSYPSDLDEAVLDRMDEIIHLPLPSKKVRTQLLQNSFSLKFRRQDEGEPLSFLGLLPKLRRSATQARCANDFDAESCIADLATKTHGLSGRELEKMMQGVLHKTFASNTGILDNPLWRRETEALIKRVSEKHLLKS</sequence>
<keyword evidence="3" id="KW-0496">Mitochondrion</keyword>
<dbReference type="EMBL" id="JALLAZ020001293">
    <property type="protein sequence ID" value="KAL3777388.1"/>
    <property type="molecule type" value="Genomic_DNA"/>
</dbReference>
<dbReference type="AlphaFoldDB" id="A0ABD3NNC6"/>
<name>A0ABD3NNC6_9STRA</name>
<accession>A0ABD3NNC6</accession>
<comment type="subcellular location">
    <subcellularLocation>
        <location evidence="1">Mitochondrion matrix</location>
        <location evidence="1">Mitochondrion nucleoid</location>
    </subcellularLocation>
</comment>
<dbReference type="InterPro" id="IPR003593">
    <property type="entry name" value="AAA+_ATPase"/>
</dbReference>
<keyword evidence="3" id="KW-1135">Mitochondrion nucleoid</keyword>
<feature type="domain" description="AAA+ ATPase" evidence="4">
    <location>
        <begin position="627"/>
        <end position="774"/>
    </location>
</feature>
<gene>
    <name evidence="5" type="ORF">ACHAW5_004217</name>
</gene>
<comment type="caution">
    <text evidence="5">The sequence shown here is derived from an EMBL/GenBank/DDBJ whole genome shotgun (WGS) entry which is preliminary data.</text>
</comment>
<dbReference type="GO" id="GO:0042645">
    <property type="term" value="C:mitochondrial nucleoid"/>
    <property type="evidence" value="ECO:0007669"/>
    <property type="project" value="UniProtKB-SubCell"/>
</dbReference>
<keyword evidence="2" id="KW-0175">Coiled coil</keyword>
<evidence type="ECO:0000259" key="4">
    <source>
        <dbReference type="SMART" id="SM00382"/>
    </source>
</evidence>
<dbReference type="InterPro" id="IPR027417">
    <property type="entry name" value="P-loop_NTPase"/>
</dbReference>
<keyword evidence="6" id="KW-1185">Reference proteome</keyword>
<proteinExistence type="predicted"/>
<dbReference type="InterPro" id="IPR003959">
    <property type="entry name" value="ATPase_AAA_core"/>
</dbReference>
<evidence type="ECO:0000313" key="6">
    <source>
        <dbReference type="Proteomes" id="UP001530315"/>
    </source>
</evidence>
<dbReference type="InterPro" id="IPR003960">
    <property type="entry name" value="ATPase_AAA_CS"/>
</dbReference>
<evidence type="ECO:0000313" key="5">
    <source>
        <dbReference type="EMBL" id="KAL3777388.1"/>
    </source>
</evidence>
<dbReference type="Proteomes" id="UP001530315">
    <property type="component" value="Unassembled WGS sequence"/>
</dbReference>
<protein>
    <recommendedName>
        <fullName evidence="4">AAA+ ATPase domain-containing protein</fullName>
    </recommendedName>
</protein>
<dbReference type="Pfam" id="PF00004">
    <property type="entry name" value="AAA"/>
    <property type="match status" value="1"/>
</dbReference>
<evidence type="ECO:0000256" key="2">
    <source>
        <dbReference type="ARBA" id="ARBA00023054"/>
    </source>
</evidence>
<dbReference type="PROSITE" id="PS00674">
    <property type="entry name" value="AAA"/>
    <property type="match status" value="1"/>
</dbReference>
<reference evidence="5 6" key="1">
    <citation type="submission" date="2024-10" db="EMBL/GenBank/DDBJ databases">
        <title>Updated reference genomes for cyclostephanoid diatoms.</title>
        <authorList>
            <person name="Roberts W.R."/>
            <person name="Alverson A.J."/>
        </authorList>
    </citation>
    <scope>NUCLEOTIDE SEQUENCE [LARGE SCALE GENOMIC DNA]</scope>
    <source>
        <strain evidence="5 6">AJA276-08</strain>
    </source>
</reference>
<evidence type="ECO:0000256" key="1">
    <source>
        <dbReference type="ARBA" id="ARBA00004436"/>
    </source>
</evidence>
<dbReference type="SUPFAM" id="SSF52540">
    <property type="entry name" value="P-loop containing nucleoside triphosphate hydrolases"/>
    <property type="match status" value="1"/>
</dbReference>
<dbReference type="PANTHER" id="PTHR23075:SF0">
    <property type="entry name" value="ATPASE FAMILY AAA DOMAIN-CONTAINING PROTEIN 3"/>
    <property type="match status" value="1"/>
</dbReference>
<dbReference type="PANTHER" id="PTHR23075">
    <property type="entry name" value="PUTATIVE ATP-ASE"/>
    <property type="match status" value="1"/>
</dbReference>